<comment type="caution">
    <text evidence="2">The sequence shown here is derived from an EMBL/GenBank/DDBJ whole genome shotgun (WGS) entry which is preliminary data.</text>
</comment>
<dbReference type="Proteomes" id="UP000636479">
    <property type="component" value="Unassembled WGS sequence"/>
</dbReference>
<evidence type="ECO:0000256" key="1">
    <source>
        <dbReference type="SAM" id="MobiDB-lite"/>
    </source>
</evidence>
<keyword evidence="3" id="KW-1185">Reference proteome</keyword>
<reference evidence="2" key="1">
    <citation type="submission" date="2020-05" db="EMBL/GenBank/DDBJ databases">
        <title>Mycena genomes resolve the evolution of fungal bioluminescence.</title>
        <authorList>
            <person name="Tsai I.J."/>
        </authorList>
    </citation>
    <scope>NUCLEOTIDE SEQUENCE</scope>
    <source>
        <strain evidence="2">171206Taipei</strain>
    </source>
</reference>
<dbReference type="OrthoDB" id="3111029at2759"/>
<evidence type="ECO:0000313" key="3">
    <source>
        <dbReference type="Proteomes" id="UP000636479"/>
    </source>
</evidence>
<evidence type="ECO:0000313" key="2">
    <source>
        <dbReference type="EMBL" id="KAF7303462.1"/>
    </source>
</evidence>
<accession>A0A8H6SS97</accession>
<proteinExistence type="predicted"/>
<gene>
    <name evidence="2" type="ORF">MIND_00575000</name>
</gene>
<protein>
    <submittedName>
        <fullName evidence="2">Uncharacterized protein</fullName>
    </submittedName>
</protein>
<feature type="region of interest" description="Disordered" evidence="1">
    <location>
        <begin position="94"/>
        <end position="130"/>
    </location>
</feature>
<dbReference type="AlphaFoldDB" id="A0A8H6SS97"/>
<name>A0A8H6SS97_9AGAR</name>
<dbReference type="EMBL" id="JACAZF010000005">
    <property type="protein sequence ID" value="KAF7303462.1"/>
    <property type="molecule type" value="Genomic_DNA"/>
</dbReference>
<organism evidence="2 3">
    <name type="scientific">Mycena indigotica</name>
    <dbReference type="NCBI Taxonomy" id="2126181"/>
    <lineage>
        <taxon>Eukaryota</taxon>
        <taxon>Fungi</taxon>
        <taxon>Dikarya</taxon>
        <taxon>Basidiomycota</taxon>
        <taxon>Agaricomycotina</taxon>
        <taxon>Agaricomycetes</taxon>
        <taxon>Agaricomycetidae</taxon>
        <taxon>Agaricales</taxon>
        <taxon>Marasmiineae</taxon>
        <taxon>Mycenaceae</taxon>
        <taxon>Mycena</taxon>
    </lineage>
</organism>
<sequence length="218" mass="24618">MDTRILHNRDVWASIRVLYRAGVPKATLLDDFGGSTSTMKRIIRNDYRSGKDDEREDWAIAEEAALPKFKAAWQRLSLAQKAHVKREPQQVVVPADGLSGPRRGARRLPIDIRTPSPDPLGREASVPPPGQQPVIGDPDAHPNFLSNFLRQIGQPELYEPLKGMNVGREDLYRLAAADEELRDAFMEKLAGDIPGFSAWKRIWFTEKVKRLLIEVDDT</sequence>
<dbReference type="GeneID" id="59345029"/>
<dbReference type="RefSeq" id="XP_037220434.1">
    <property type="nucleotide sequence ID" value="XM_037362513.1"/>
</dbReference>